<evidence type="ECO:0000259" key="1">
    <source>
        <dbReference type="Pfam" id="PF09992"/>
    </source>
</evidence>
<evidence type="ECO:0000313" key="4">
    <source>
        <dbReference type="Proteomes" id="UP001499990"/>
    </source>
</evidence>
<proteinExistence type="predicted"/>
<protein>
    <recommendedName>
        <fullName evidence="1">Phosphodiester glycosidase domain-containing protein</fullName>
    </recommendedName>
</protein>
<dbReference type="PANTHER" id="PTHR40446">
    <property type="entry name" value="N-ACETYLGLUCOSAMINE-1-PHOSPHODIESTER ALPHA-N-ACETYLGLUCOSAMINIDASE"/>
    <property type="match status" value="1"/>
</dbReference>
<dbReference type="Pfam" id="PF09992">
    <property type="entry name" value="NAGPA"/>
    <property type="match status" value="1"/>
</dbReference>
<reference evidence="3" key="3">
    <citation type="submission" date="2023-12" db="EMBL/GenBank/DDBJ databases">
        <authorList>
            <person name="Sun Q."/>
            <person name="Inoue M."/>
        </authorList>
    </citation>
    <scope>NUCLEOTIDE SEQUENCE</scope>
    <source>
        <strain evidence="3">JCM 9651</strain>
    </source>
</reference>
<reference evidence="3" key="1">
    <citation type="journal article" date="2014" name="Int. J. Syst. Evol. Microbiol.">
        <title>Complete genome of a new Firmicutes species belonging to the dominant human colonic microbiota ('Ruminococcus bicirculans') reveals two chromosomes and a selective capacity to utilize plant glucans.</title>
        <authorList>
            <consortium name="NISC Comparative Sequencing Program"/>
            <person name="Wegmann U."/>
            <person name="Louis P."/>
            <person name="Goesmann A."/>
            <person name="Henrissat B."/>
            <person name="Duncan S.H."/>
            <person name="Flint H.J."/>
        </authorList>
    </citation>
    <scope>NUCLEOTIDE SEQUENCE</scope>
    <source>
        <strain evidence="3">JCM 9651</strain>
    </source>
</reference>
<dbReference type="EMBL" id="BAAAYL010000001">
    <property type="protein sequence ID" value="GAA3380173.1"/>
    <property type="molecule type" value="Genomic_DNA"/>
</dbReference>
<evidence type="ECO:0000313" key="2">
    <source>
        <dbReference type="EMBL" id="GAA3367524.1"/>
    </source>
</evidence>
<sequence>MRAGRCGARGSAPADGAETGLRLSVPLRTAPGVEYREFDIAASLGRAHGHLLSVDLRNPKVSVDLLYPGAVGARARVSAMARARGAVGAVDGDFFNITETQHPGIKATGAPVGPAIAGGRVLKAAVPDGRRFGPALPPRTITRDVIGVGIANGGRRLLLALDGGPAYRTGLTLAELAQVMRSLGSRDAFSLDGGGSSTLVARLPGVTALGVVNHPSGGAERAVPNGIGVFSWG</sequence>
<reference evidence="4" key="2">
    <citation type="journal article" date="2019" name="Int. J. Syst. Evol. Microbiol.">
        <title>The Global Catalogue of Microorganisms (GCM) 10K type strain sequencing project: providing services to taxonomists for standard genome sequencing and annotation.</title>
        <authorList>
            <consortium name="The Broad Institute Genomics Platform"/>
            <consortium name="The Broad Institute Genome Sequencing Center for Infectious Disease"/>
            <person name="Wu L."/>
            <person name="Ma J."/>
        </authorList>
    </citation>
    <scope>NUCLEOTIDE SEQUENCE [LARGE SCALE GENOMIC DNA]</scope>
    <source>
        <strain evidence="4">JCM 9651</strain>
    </source>
</reference>
<comment type="caution">
    <text evidence="3">The sequence shown here is derived from an EMBL/GenBank/DDBJ whole genome shotgun (WGS) entry which is preliminary data.</text>
</comment>
<evidence type="ECO:0000313" key="3">
    <source>
        <dbReference type="EMBL" id="GAA3380173.1"/>
    </source>
</evidence>
<name>A0ABP6SMQ3_9ACTN</name>
<dbReference type="PANTHER" id="PTHR40446:SF2">
    <property type="entry name" value="N-ACETYLGLUCOSAMINE-1-PHOSPHODIESTER ALPHA-N-ACETYLGLUCOSAMINIDASE"/>
    <property type="match status" value="1"/>
</dbReference>
<gene>
    <name evidence="2" type="ORF">GCM10020367_02140</name>
    <name evidence="3" type="ORF">GCM10020367_66700</name>
</gene>
<feature type="domain" description="Phosphodiester glycosidase" evidence="1">
    <location>
        <begin position="147"/>
        <end position="230"/>
    </location>
</feature>
<dbReference type="EMBL" id="BAAAYL010000001">
    <property type="protein sequence ID" value="GAA3367524.1"/>
    <property type="molecule type" value="Genomic_DNA"/>
</dbReference>
<dbReference type="InterPro" id="IPR018711">
    <property type="entry name" value="NAGPA"/>
</dbReference>
<dbReference type="RefSeq" id="WP_425586294.1">
    <property type="nucleotide sequence ID" value="NZ_BAAAYL010000001.1"/>
</dbReference>
<organism evidence="3 4">
    <name type="scientific">Streptomyces sannanensis</name>
    <dbReference type="NCBI Taxonomy" id="285536"/>
    <lineage>
        <taxon>Bacteria</taxon>
        <taxon>Bacillati</taxon>
        <taxon>Actinomycetota</taxon>
        <taxon>Actinomycetes</taxon>
        <taxon>Kitasatosporales</taxon>
        <taxon>Streptomycetaceae</taxon>
        <taxon>Streptomyces</taxon>
    </lineage>
</organism>
<accession>A0ABP6SMQ3</accession>
<dbReference type="Proteomes" id="UP001499990">
    <property type="component" value="Unassembled WGS sequence"/>
</dbReference>
<keyword evidence="4" id="KW-1185">Reference proteome</keyword>